<dbReference type="EMBL" id="FNBW01000002">
    <property type="protein sequence ID" value="SDF23375.1"/>
    <property type="molecule type" value="Genomic_DNA"/>
</dbReference>
<dbReference type="InterPro" id="IPR029062">
    <property type="entry name" value="Class_I_gatase-like"/>
</dbReference>
<keyword evidence="1" id="KW-0472">Membrane</keyword>
<keyword evidence="1" id="KW-1133">Transmembrane helix</keyword>
<reference evidence="2 3" key="1">
    <citation type="submission" date="2016-10" db="EMBL/GenBank/DDBJ databases">
        <authorList>
            <person name="Varghese N."/>
            <person name="Submissions S."/>
        </authorList>
    </citation>
    <scope>NUCLEOTIDE SEQUENCE [LARGE SCALE GENOMIC DNA]</scope>
    <source>
        <strain evidence="2 3">DSM 18839</strain>
    </source>
</reference>
<dbReference type="PANTHER" id="PTHR37947">
    <property type="entry name" value="BLL2462 PROTEIN"/>
    <property type="match status" value="1"/>
</dbReference>
<proteinExistence type="predicted"/>
<dbReference type="SUPFAM" id="SSF52317">
    <property type="entry name" value="Class I glutamine amidotransferase-like"/>
    <property type="match status" value="1"/>
</dbReference>
<evidence type="ECO:0000313" key="2">
    <source>
        <dbReference type="EMBL" id="SDF23375.1"/>
    </source>
</evidence>
<gene>
    <name evidence="2" type="ORF">SAMN05660686_00669</name>
</gene>
<feature type="transmembrane region" description="Helical" evidence="1">
    <location>
        <begin position="13"/>
        <end position="34"/>
    </location>
</feature>
<name>A0A8G2BER0_9PROT</name>
<dbReference type="Proteomes" id="UP000198615">
    <property type="component" value="Unassembled WGS sequence"/>
</dbReference>
<accession>A0A8G2BER0</accession>
<dbReference type="RefSeq" id="WP_093148184.1">
    <property type="nucleotide sequence ID" value="NZ_FNBW01000002.1"/>
</dbReference>
<comment type="caution">
    <text evidence="2">The sequence shown here is derived from an EMBL/GenBank/DDBJ whole genome shotgun (WGS) entry which is preliminary data.</text>
</comment>
<evidence type="ECO:0008006" key="4">
    <source>
        <dbReference type="Google" id="ProtNLM"/>
    </source>
</evidence>
<protein>
    <recommendedName>
        <fullName evidence="4">Glutamine amidotransferase domain-containing protein</fullName>
    </recommendedName>
</protein>
<keyword evidence="3" id="KW-1185">Reference proteome</keyword>
<dbReference type="AlphaFoldDB" id="A0A8G2BER0"/>
<keyword evidence="1" id="KW-0812">Transmembrane</keyword>
<dbReference type="OrthoDB" id="9769144at2"/>
<evidence type="ECO:0000256" key="1">
    <source>
        <dbReference type="SAM" id="Phobius"/>
    </source>
</evidence>
<evidence type="ECO:0000313" key="3">
    <source>
        <dbReference type="Proteomes" id="UP000198615"/>
    </source>
</evidence>
<feature type="transmembrane region" description="Helical" evidence="1">
    <location>
        <begin position="41"/>
        <end position="61"/>
    </location>
</feature>
<dbReference type="Gene3D" id="3.40.50.880">
    <property type="match status" value="1"/>
</dbReference>
<organism evidence="2 3">
    <name type="scientific">Thalassobaculum litoreum DSM 18839</name>
    <dbReference type="NCBI Taxonomy" id="1123362"/>
    <lineage>
        <taxon>Bacteria</taxon>
        <taxon>Pseudomonadati</taxon>
        <taxon>Pseudomonadota</taxon>
        <taxon>Alphaproteobacteria</taxon>
        <taxon>Rhodospirillales</taxon>
        <taxon>Thalassobaculaceae</taxon>
        <taxon>Thalassobaculum</taxon>
    </lineage>
</organism>
<sequence length="692" mass="74152">MIADSLSVSFAPLVPWALVIGLGILALLVLALGWIRGANGIVWRTAALAVLTLALANPTLIAERREPREDVVVLAVDRTTSQSIGERTERTDAAVSALEERLARLTGLRVKQVTVRDGGIGETTEGTRLGAAVREALSDVPEARVAGVIAVTDGQVHDSERLTGLTDAPLHVLLTGDQGEQDRRLRVVQAPSFGMVGKTVTLTVEVVDPATPQGEPVTLRLSIDGEPGPDLPIPANTRHEIELPIDHAGQTVVELSVEPGPAELTLENNRAVVGVGGVRDRLRVLLVSGAPHAGERTWRDILKSDPSVDLVHFTILRPPEKQDGTPIRELSLIAFPFRELFELKLNEFDLIIFDRYRRRGVLPRLYLKNIADYVRDGGALLEASGPTFAGRLSLARTPLGEVLPVNPTGGVIEQGFRPKVTDIGQRHPVTSALAGANAGPTTEPVWGRWFRQIDGQGTNGNAVMSGVGGRPLLVLDRVGEGRVAHLLSDQIWLWSRGFEGGGPQAEVLRRTAHWLMEEPDLEEDDLRAISRGRSIEIERRTLGDTVPPVRVTGPDGSEVSVELEVTQPGRARATLDVDRPGLYRLSDGEQDALVAVGALNPVEFTDVATTDAHLGPMAEATGGSVTWVSEAGTPSLRRVSPGRTASGRGWIGLRENGDYVVAGVSLLPALPAGLALVLVLGTLVLAWRREGD</sequence>
<dbReference type="PANTHER" id="PTHR37947:SF1">
    <property type="entry name" value="BLL2462 PROTEIN"/>
    <property type="match status" value="1"/>
</dbReference>
<feature type="transmembrane region" description="Helical" evidence="1">
    <location>
        <begin position="666"/>
        <end position="687"/>
    </location>
</feature>